<keyword evidence="2" id="KW-1185">Reference proteome</keyword>
<protein>
    <submittedName>
        <fullName evidence="1">Uncharacterized protein</fullName>
    </submittedName>
</protein>
<gene>
    <name evidence="1" type="ORF">RI129_002320</name>
</gene>
<evidence type="ECO:0000313" key="1">
    <source>
        <dbReference type="EMBL" id="KAK5647428.1"/>
    </source>
</evidence>
<organism evidence="1 2">
    <name type="scientific">Pyrocoelia pectoralis</name>
    <dbReference type="NCBI Taxonomy" id="417401"/>
    <lineage>
        <taxon>Eukaryota</taxon>
        <taxon>Metazoa</taxon>
        <taxon>Ecdysozoa</taxon>
        <taxon>Arthropoda</taxon>
        <taxon>Hexapoda</taxon>
        <taxon>Insecta</taxon>
        <taxon>Pterygota</taxon>
        <taxon>Neoptera</taxon>
        <taxon>Endopterygota</taxon>
        <taxon>Coleoptera</taxon>
        <taxon>Polyphaga</taxon>
        <taxon>Elateriformia</taxon>
        <taxon>Elateroidea</taxon>
        <taxon>Lampyridae</taxon>
        <taxon>Lampyrinae</taxon>
        <taxon>Pyrocoelia</taxon>
    </lineage>
</organism>
<reference evidence="1 2" key="1">
    <citation type="journal article" date="2024" name="Insects">
        <title>An Improved Chromosome-Level Genome Assembly of the Firefly Pyrocoelia pectoralis.</title>
        <authorList>
            <person name="Fu X."/>
            <person name="Meyer-Rochow V.B."/>
            <person name="Ballantyne L."/>
            <person name="Zhu X."/>
        </authorList>
    </citation>
    <scope>NUCLEOTIDE SEQUENCE [LARGE SCALE GENOMIC DNA]</scope>
    <source>
        <strain evidence="1">XCY_ONT2</strain>
    </source>
</reference>
<dbReference type="Proteomes" id="UP001329430">
    <property type="component" value="Chromosome 2"/>
</dbReference>
<dbReference type="EMBL" id="JAVRBK010000002">
    <property type="protein sequence ID" value="KAK5647428.1"/>
    <property type="molecule type" value="Genomic_DNA"/>
</dbReference>
<sequence>MIEIVSPRSCPSRSLANTRANSIFSTTAVRIIIHYRDPVVYSEMLHILEDRERRKLGDIISRSLCYSIQIDGSTNRENKDNKFLIDRYVSPESLAEVKNLFIGVTEAEEHGAEGLLEAIRKLTEATQMHLHKMLGITTNGKNKGLWKILQDYIRHGLLTV</sequence>
<evidence type="ECO:0000313" key="2">
    <source>
        <dbReference type="Proteomes" id="UP001329430"/>
    </source>
</evidence>
<proteinExistence type="predicted"/>
<comment type="caution">
    <text evidence="1">The sequence shown here is derived from an EMBL/GenBank/DDBJ whole genome shotgun (WGS) entry which is preliminary data.</text>
</comment>
<accession>A0AAN7VM62</accession>
<name>A0AAN7VM62_9COLE</name>
<dbReference type="AlphaFoldDB" id="A0AAN7VM62"/>